<comment type="function">
    <text evidence="8 9">This protein is involved in the repair of mismatches in DNA. It is possible that it carries out the mismatch recognition step. This protein has a weak ATPase activity.</text>
</comment>
<dbReference type="InterPro" id="IPR007696">
    <property type="entry name" value="DNA_mismatch_repair_MutS_core"/>
</dbReference>
<evidence type="ECO:0000256" key="3">
    <source>
        <dbReference type="ARBA" id="ARBA00022741"/>
    </source>
</evidence>
<dbReference type="SMART" id="SM00534">
    <property type="entry name" value="MUTSac"/>
    <property type="match status" value="1"/>
</dbReference>
<dbReference type="Proteomes" id="UP000287969">
    <property type="component" value="Chromosome"/>
</dbReference>
<dbReference type="Pfam" id="PF05190">
    <property type="entry name" value="MutS_IV"/>
    <property type="match status" value="1"/>
</dbReference>
<dbReference type="GO" id="GO:0003684">
    <property type="term" value="F:damaged DNA binding"/>
    <property type="evidence" value="ECO:0007669"/>
    <property type="project" value="UniProtKB-UniRule"/>
</dbReference>
<proteinExistence type="inferred from homology"/>
<evidence type="ECO:0000259" key="11">
    <source>
        <dbReference type="PROSITE" id="PS00486"/>
    </source>
</evidence>
<dbReference type="GO" id="GO:0006298">
    <property type="term" value="P:mismatch repair"/>
    <property type="evidence" value="ECO:0007669"/>
    <property type="project" value="UniProtKB-UniRule"/>
</dbReference>
<dbReference type="GO" id="GO:0005829">
    <property type="term" value="C:cytosol"/>
    <property type="evidence" value="ECO:0007669"/>
    <property type="project" value="TreeGrafter"/>
</dbReference>
<dbReference type="InterPro" id="IPR007860">
    <property type="entry name" value="DNA_mmatch_repair_MutS_con_dom"/>
</dbReference>
<reference evidence="13" key="1">
    <citation type="submission" date="2019-01" db="EMBL/GenBank/DDBJ databases">
        <title>Draft genomes of a novel of Sporanaerobacter strains.</title>
        <authorList>
            <person name="Ma S."/>
        </authorList>
    </citation>
    <scope>NUCLEOTIDE SEQUENCE [LARGE SCALE GENOMIC DNA]</scope>
    <source>
        <strain evidence="13">NJN-17</strain>
    </source>
</reference>
<dbReference type="OrthoDB" id="9802448at2"/>
<dbReference type="AlphaFoldDB" id="A0A410QCJ1"/>
<dbReference type="HAMAP" id="MF_00096">
    <property type="entry name" value="MutS"/>
    <property type="match status" value="1"/>
</dbReference>
<dbReference type="FunFam" id="3.40.1170.10:FF:000001">
    <property type="entry name" value="DNA mismatch repair protein MutS"/>
    <property type="match status" value="1"/>
</dbReference>
<evidence type="ECO:0000256" key="4">
    <source>
        <dbReference type="ARBA" id="ARBA00022763"/>
    </source>
</evidence>
<dbReference type="KEGG" id="spoa:EQM13_08950"/>
<dbReference type="Pfam" id="PF05192">
    <property type="entry name" value="MutS_III"/>
    <property type="match status" value="1"/>
</dbReference>
<feature type="binding site" evidence="9">
    <location>
        <begin position="626"/>
        <end position="633"/>
    </location>
    <ligand>
        <name>ATP</name>
        <dbReference type="ChEBI" id="CHEBI:30616"/>
    </ligand>
</feature>
<sequence length="877" mass="100149">MSSLTPMMNQYKKIKSNYKDCILFFRLGDFYEMFFEDALTASKELEITLTQRDCGQKEKAPMCGVPHHAVEPYIAKLIDKGYKVAICEQLEDPKFAKGIVKRDIVKIISPGTITDTNALDEKSNNFIASLYMNEEGVGLTYADISTGEVYTTECMGNEKDIYNFILDEIGKINPSEILVNELLYNNKKIMNFIRNRINAYIDKYDDGIIDEEDYIDKVQKHFNITVNEKNSLFNKNYSIRSMGVLLDYLYSTQKNSLDHLKNISYYEFNEYMILDINARTNLEIVETIRGREKKGSLLWILDKTSTAMGGRLLKKWLEQPLLSIRDINKRLDIIDIFVNDIIFMDKVKDSLSKIYDLERLSGKISNGNCNGRDLISLKISLENLPLIKDLLINSTYEPLITLGKEIDCLEDVYNLIDKSIIDDPPVSLKDGGIIKSSYNEELCELRNLSHNGKGWLSNLEESEKKKTGIRSLKVGFNKVFGYYIEVSNANLDLVPDNYIRKQTLSNAERFITPELKEMEAKILGAEDRMINLEYKLFVQIRDDIKKEMDRIQRVSRIISKLDVLNSLSQVSYKNNYVRPHINNEEKIEIKNGKHPIVEKMLENNDKFFVPNDTCLDEENKMLIITGPNMAGKSTYMRQVALITLMAQIGCFVPADSADIGIVDKIFTRIGASDNLSQGESTFMVEMNEVANIIKNATEKSLIILDEVGRGTSTFDGLSIAGAVVEYIAQHIKAKTLFATHYHELTQLEDKIDGVKNFTIMIQEEGDSIKFLRKIVRGSSDRSYGIEVAKLSGIDESIINRAKEILAEIEMKNSGITDDKKSSSETKIKKKNKNNQIDLFQIKKDKLIEEIKNINILKLTPMDAMNILYKLVENVKNL</sequence>
<dbReference type="InterPro" id="IPR005748">
    <property type="entry name" value="DNA_mismatch_repair_MutS"/>
</dbReference>
<dbReference type="GO" id="GO:0030983">
    <property type="term" value="F:mismatched DNA binding"/>
    <property type="evidence" value="ECO:0007669"/>
    <property type="project" value="InterPro"/>
</dbReference>
<dbReference type="SMART" id="SM00533">
    <property type="entry name" value="MUTSd"/>
    <property type="match status" value="1"/>
</dbReference>
<dbReference type="FunFam" id="1.10.1420.10:FF:000007">
    <property type="entry name" value="DNA mismatch repair protein MutS"/>
    <property type="match status" value="1"/>
</dbReference>
<dbReference type="Pfam" id="PF01624">
    <property type="entry name" value="MutS_I"/>
    <property type="match status" value="1"/>
</dbReference>
<evidence type="ECO:0000256" key="7">
    <source>
        <dbReference type="ARBA" id="ARBA00023204"/>
    </source>
</evidence>
<dbReference type="GO" id="GO:0140664">
    <property type="term" value="F:ATP-dependent DNA damage sensor activity"/>
    <property type="evidence" value="ECO:0007669"/>
    <property type="project" value="InterPro"/>
</dbReference>
<dbReference type="InterPro" id="IPR045076">
    <property type="entry name" value="MutS"/>
</dbReference>
<name>A0A410QCJ1_9FIRM</name>
<dbReference type="PANTHER" id="PTHR11361:SF34">
    <property type="entry name" value="DNA MISMATCH REPAIR PROTEIN MSH1, MITOCHONDRIAL"/>
    <property type="match status" value="1"/>
</dbReference>
<dbReference type="PROSITE" id="PS00486">
    <property type="entry name" value="DNA_MISMATCH_REPAIR_2"/>
    <property type="match status" value="1"/>
</dbReference>
<dbReference type="CDD" id="cd03284">
    <property type="entry name" value="ABC_MutS1"/>
    <property type="match status" value="1"/>
</dbReference>
<dbReference type="Gene3D" id="3.30.420.110">
    <property type="entry name" value="MutS, connector domain"/>
    <property type="match status" value="1"/>
</dbReference>
<dbReference type="InterPro" id="IPR027417">
    <property type="entry name" value="P-loop_NTPase"/>
</dbReference>
<dbReference type="FunFam" id="3.40.50.300:FF:000870">
    <property type="entry name" value="MutS protein homolog 4"/>
    <property type="match status" value="1"/>
</dbReference>
<evidence type="ECO:0000313" key="13">
    <source>
        <dbReference type="Proteomes" id="UP000287969"/>
    </source>
</evidence>
<dbReference type="SUPFAM" id="SSF48334">
    <property type="entry name" value="DNA repair protein MutS, domain III"/>
    <property type="match status" value="1"/>
</dbReference>
<dbReference type="Pfam" id="PF00488">
    <property type="entry name" value="MutS_V"/>
    <property type="match status" value="1"/>
</dbReference>
<evidence type="ECO:0000256" key="8">
    <source>
        <dbReference type="ARBA" id="ARBA00024647"/>
    </source>
</evidence>
<dbReference type="Gene3D" id="1.10.1420.10">
    <property type="match status" value="2"/>
</dbReference>
<dbReference type="SUPFAM" id="SSF52540">
    <property type="entry name" value="P-loop containing nucleoside triphosphate hydrolases"/>
    <property type="match status" value="1"/>
</dbReference>
<dbReference type="SUPFAM" id="SSF55271">
    <property type="entry name" value="DNA repair protein MutS, domain I"/>
    <property type="match status" value="1"/>
</dbReference>
<dbReference type="InterPro" id="IPR007695">
    <property type="entry name" value="DNA_mismatch_repair_MutS-lik_N"/>
</dbReference>
<evidence type="ECO:0000256" key="5">
    <source>
        <dbReference type="ARBA" id="ARBA00022840"/>
    </source>
</evidence>
<comment type="similarity">
    <text evidence="1 9 10">Belongs to the DNA mismatch repair MutS family.</text>
</comment>
<dbReference type="PANTHER" id="PTHR11361">
    <property type="entry name" value="DNA MISMATCH REPAIR PROTEIN MUTS FAMILY MEMBER"/>
    <property type="match status" value="1"/>
</dbReference>
<dbReference type="Gene3D" id="3.40.50.300">
    <property type="entry name" value="P-loop containing nucleotide triphosphate hydrolases"/>
    <property type="match status" value="1"/>
</dbReference>
<evidence type="ECO:0000256" key="6">
    <source>
        <dbReference type="ARBA" id="ARBA00023125"/>
    </source>
</evidence>
<dbReference type="Pfam" id="PF05188">
    <property type="entry name" value="MutS_II"/>
    <property type="match status" value="1"/>
</dbReference>
<dbReference type="NCBIfam" id="TIGR01070">
    <property type="entry name" value="mutS1"/>
    <property type="match status" value="1"/>
</dbReference>
<dbReference type="InterPro" id="IPR017261">
    <property type="entry name" value="DNA_mismatch_repair_MutS/MSH"/>
</dbReference>
<dbReference type="Gene3D" id="3.40.1170.10">
    <property type="entry name" value="DNA repair protein MutS, domain I"/>
    <property type="match status" value="1"/>
</dbReference>
<evidence type="ECO:0000313" key="12">
    <source>
        <dbReference type="EMBL" id="QAT61705.1"/>
    </source>
</evidence>
<evidence type="ECO:0000256" key="10">
    <source>
        <dbReference type="RuleBase" id="RU003756"/>
    </source>
</evidence>
<feature type="domain" description="DNA mismatch repair proteins mutS family" evidence="11">
    <location>
        <begin position="700"/>
        <end position="716"/>
    </location>
</feature>
<dbReference type="PIRSF" id="PIRSF037677">
    <property type="entry name" value="DNA_mis_repair_Msh6"/>
    <property type="match status" value="1"/>
</dbReference>
<keyword evidence="4 9" id="KW-0227">DNA damage</keyword>
<dbReference type="RefSeq" id="WP_071138675.1">
    <property type="nucleotide sequence ID" value="NZ_CP035282.1"/>
</dbReference>
<keyword evidence="6 9" id="KW-0238">DNA-binding</keyword>
<dbReference type="InterPro" id="IPR016151">
    <property type="entry name" value="DNA_mismatch_repair_MutS_N"/>
</dbReference>
<keyword evidence="7 9" id="KW-0234">DNA repair</keyword>
<gene>
    <name evidence="9 12" type="primary">mutS</name>
    <name evidence="12" type="ORF">EQM13_08950</name>
</gene>
<dbReference type="NCBIfam" id="NF003810">
    <property type="entry name" value="PRK05399.1"/>
    <property type="match status" value="1"/>
</dbReference>
<protein>
    <recommendedName>
        <fullName evidence="2 9">DNA mismatch repair protein MutS</fullName>
    </recommendedName>
</protein>
<dbReference type="GO" id="GO:0005524">
    <property type="term" value="F:ATP binding"/>
    <property type="evidence" value="ECO:0007669"/>
    <property type="project" value="UniProtKB-UniRule"/>
</dbReference>
<dbReference type="InterPro" id="IPR036678">
    <property type="entry name" value="MutS_con_dom_sf"/>
</dbReference>
<dbReference type="SUPFAM" id="SSF53150">
    <property type="entry name" value="DNA repair protein MutS, domain II"/>
    <property type="match status" value="1"/>
</dbReference>
<evidence type="ECO:0000256" key="1">
    <source>
        <dbReference type="ARBA" id="ARBA00006271"/>
    </source>
</evidence>
<dbReference type="InterPro" id="IPR007861">
    <property type="entry name" value="DNA_mismatch_repair_MutS_clamp"/>
</dbReference>
<keyword evidence="5 9" id="KW-0067">ATP-binding</keyword>
<dbReference type="InterPro" id="IPR000432">
    <property type="entry name" value="DNA_mismatch_repair_MutS_C"/>
</dbReference>
<evidence type="ECO:0000256" key="9">
    <source>
        <dbReference type="HAMAP-Rule" id="MF_00096"/>
    </source>
</evidence>
<organism evidence="12 13">
    <name type="scientific">Acidilutibacter cellobiosedens</name>
    <dbReference type="NCBI Taxonomy" id="2507161"/>
    <lineage>
        <taxon>Bacteria</taxon>
        <taxon>Bacillati</taxon>
        <taxon>Bacillota</taxon>
        <taxon>Tissierellia</taxon>
        <taxon>Tissierellales</taxon>
        <taxon>Acidilutibacteraceae</taxon>
        <taxon>Acidilutibacter</taxon>
    </lineage>
</organism>
<keyword evidence="3 9" id="KW-0547">Nucleotide-binding</keyword>
<dbReference type="EMBL" id="CP035282">
    <property type="protein sequence ID" value="QAT61705.1"/>
    <property type="molecule type" value="Genomic_DNA"/>
</dbReference>
<accession>A0A410QCJ1</accession>
<keyword evidence="13" id="KW-1185">Reference proteome</keyword>
<dbReference type="InterPro" id="IPR036187">
    <property type="entry name" value="DNA_mismatch_repair_MutS_sf"/>
</dbReference>
<evidence type="ECO:0000256" key="2">
    <source>
        <dbReference type="ARBA" id="ARBA00021982"/>
    </source>
</evidence>